<feature type="domain" description="N-acetyltransferase" evidence="1">
    <location>
        <begin position="4"/>
        <end position="241"/>
    </location>
</feature>
<dbReference type="Gene3D" id="3.40.630.30">
    <property type="match status" value="1"/>
</dbReference>
<dbReference type="PROSITE" id="PS51186">
    <property type="entry name" value="GNAT"/>
    <property type="match status" value="1"/>
</dbReference>
<dbReference type="InterPro" id="IPR016181">
    <property type="entry name" value="Acyl_CoA_acyltransferase"/>
</dbReference>
<dbReference type="AlphaFoldDB" id="A0A0B7JYE0"/>
<sequence>MSQITIRPATVADTDAICAVMMDAQEPLHEFYELFFKDHPRKLAPVAMRQALAKPDKFTFLVAAEETDGSAGREVVGYARYSIVGAADATAEESAPAPPVSTVWDRPGHMEELWEQFNADQNAAEAVVEEVIAGRRHLWVQQVMILPDRQRQGIGRKLLQKALDEADAQGVPSILTSSEKGYGLYVRLGFVSHAEFALDNGACTVKVLEHLESLGMSRDETLAEKYRGTMEKGWAMIREVPK</sequence>
<protein>
    <recommendedName>
        <fullName evidence="1">N-acetyltransferase domain-containing protein</fullName>
    </recommendedName>
</protein>
<dbReference type="GO" id="GO:0016747">
    <property type="term" value="F:acyltransferase activity, transferring groups other than amino-acyl groups"/>
    <property type="evidence" value="ECO:0007669"/>
    <property type="project" value="InterPro"/>
</dbReference>
<name>A0A0B7JYE0_BIOOC</name>
<gene>
    <name evidence="2" type="ORF">BN869_000003556_1</name>
</gene>
<evidence type="ECO:0000313" key="2">
    <source>
        <dbReference type="EMBL" id="CEO47501.1"/>
    </source>
</evidence>
<dbReference type="PANTHER" id="PTHR42791">
    <property type="entry name" value="GNAT FAMILY ACETYLTRANSFERASE"/>
    <property type="match status" value="1"/>
</dbReference>
<dbReference type="CDD" id="cd04301">
    <property type="entry name" value="NAT_SF"/>
    <property type="match status" value="1"/>
</dbReference>
<dbReference type="EMBL" id="CDPU01000007">
    <property type="protein sequence ID" value="CEO47501.1"/>
    <property type="molecule type" value="Genomic_DNA"/>
</dbReference>
<dbReference type="Pfam" id="PF00583">
    <property type="entry name" value="Acetyltransf_1"/>
    <property type="match status" value="1"/>
</dbReference>
<organism evidence="2">
    <name type="scientific">Bionectria ochroleuca</name>
    <name type="common">Gliocladium roseum</name>
    <dbReference type="NCBI Taxonomy" id="29856"/>
    <lineage>
        <taxon>Eukaryota</taxon>
        <taxon>Fungi</taxon>
        <taxon>Dikarya</taxon>
        <taxon>Ascomycota</taxon>
        <taxon>Pezizomycotina</taxon>
        <taxon>Sordariomycetes</taxon>
        <taxon>Hypocreomycetidae</taxon>
        <taxon>Hypocreales</taxon>
        <taxon>Bionectriaceae</taxon>
        <taxon>Clonostachys</taxon>
    </lineage>
</organism>
<dbReference type="SUPFAM" id="SSF55729">
    <property type="entry name" value="Acyl-CoA N-acyltransferases (Nat)"/>
    <property type="match status" value="1"/>
</dbReference>
<dbReference type="InterPro" id="IPR052523">
    <property type="entry name" value="Trichothecene_AcTrans"/>
</dbReference>
<evidence type="ECO:0000259" key="1">
    <source>
        <dbReference type="PROSITE" id="PS51186"/>
    </source>
</evidence>
<dbReference type="InterPro" id="IPR000182">
    <property type="entry name" value="GNAT_dom"/>
</dbReference>
<dbReference type="PANTHER" id="PTHR42791:SF2">
    <property type="entry name" value="N-ACETYLTRANSFERASE DOMAIN-CONTAINING PROTEIN"/>
    <property type="match status" value="1"/>
</dbReference>
<accession>A0A0B7JYE0</accession>
<reference evidence="2" key="1">
    <citation type="submission" date="2015-01" db="EMBL/GenBank/DDBJ databases">
        <authorList>
            <person name="Durling Mikael"/>
        </authorList>
    </citation>
    <scope>NUCLEOTIDE SEQUENCE</scope>
</reference>
<proteinExistence type="predicted"/>